<dbReference type="SUPFAM" id="SSF46689">
    <property type="entry name" value="Homeodomain-like"/>
    <property type="match status" value="1"/>
</dbReference>
<dbReference type="EMBL" id="CP147988">
    <property type="protein sequence ID" value="WXK48960.1"/>
    <property type="molecule type" value="Genomic_DNA"/>
</dbReference>
<dbReference type="PANTHER" id="PTHR43280:SF32">
    <property type="entry name" value="TRANSCRIPTIONAL REGULATORY PROTEIN"/>
    <property type="match status" value="1"/>
</dbReference>
<protein>
    <submittedName>
        <fullName evidence="5">AraC family transcriptional regulator</fullName>
    </submittedName>
</protein>
<dbReference type="RefSeq" id="WP_338839644.1">
    <property type="nucleotide sequence ID" value="NZ_CP147988.1"/>
</dbReference>
<keyword evidence="2" id="KW-0238">DNA-binding</keyword>
<sequence>MLKDLINSEINGLFSKGVAVYAVKEYWIKFSSWDSFQVRYPAVLLMKSGRFKIRSGETVHDLKAHDLLIFPKKSHCSEMEGGEKLRFYLIRLSSLKDRTGSMNLQADSLFFLKVKDAVKISLEASDYLLLSLVCRLLHAEEMNQISTDFELELRRISTNLLLFELKLIYSKYFASAALHISRAEKLAVQFLTVLSIHCRKHHTVKFYAGVLYVTSGYLNRVVKQITGKPAKKMITDAVLAEAVNLLEDSVFTIAEIAEELQFSSPSAFDIFFKKLMSCTPSEYRAEAAERFKSR</sequence>
<evidence type="ECO:0000313" key="6">
    <source>
        <dbReference type="Proteomes" id="UP001447857"/>
    </source>
</evidence>
<name>A0ABZ2Q3G4_9FLAO</name>
<dbReference type="InterPro" id="IPR018060">
    <property type="entry name" value="HTH_AraC"/>
</dbReference>
<evidence type="ECO:0000256" key="3">
    <source>
        <dbReference type="ARBA" id="ARBA00023163"/>
    </source>
</evidence>
<dbReference type="SMART" id="SM00342">
    <property type="entry name" value="HTH_ARAC"/>
    <property type="match status" value="1"/>
</dbReference>
<dbReference type="Gene3D" id="1.10.10.60">
    <property type="entry name" value="Homeodomain-like"/>
    <property type="match status" value="1"/>
</dbReference>
<dbReference type="Pfam" id="PF12833">
    <property type="entry name" value="HTH_18"/>
    <property type="match status" value="1"/>
</dbReference>
<reference evidence="5 6" key="1">
    <citation type="submission" date="2024-02" db="EMBL/GenBank/DDBJ databases">
        <title>complete genome of Flavobacterium ginsenosidimutans Str. YTB16.</title>
        <authorList>
            <person name="Wang Q."/>
        </authorList>
    </citation>
    <scope>NUCLEOTIDE SEQUENCE [LARGE SCALE GENOMIC DNA]</scope>
    <source>
        <strain evidence="5 6">YTB16</strain>
    </source>
</reference>
<dbReference type="InterPro" id="IPR009057">
    <property type="entry name" value="Homeodomain-like_sf"/>
</dbReference>
<accession>A0ABZ2Q3G4</accession>
<gene>
    <name evidence="5" type="ORF">V6624_18225</name>
</gene>
<keyword evidence="6" id="KW-1185">Reference proteome</keyword>
<evidence type="ECO:0000256" key="2">
    <source>
        <dbReference type="ARBA" id="ARBA00023125"/>
    </source>
</evidence>
<dbReference type="PROSITE" id="PS01124">
    <property type="entry name" value="HTH_ARAC_FAMILY_2"/>
    <property type="match status" value="1"/>
</dbReference>
<feature type="domain" description="HTH araC/xylS-type" evidence="4">
    <location>
        <begin position="188"/>
        <end position="286"/>
    </location>
</feature>
<proteinExistence type="predicted"/>
<evidence type="ECO:0000259" key="4">
    <source>
        <dbReference type="PROSITE" id="PS01124"/>
    </source>
</evidence>
<dbReference type="PANTHER" id="PTHR43280">
    <property type="entry name" value="ARAC-FAMILY TRANSCRIPTIONAL REGULATOR"/>
    <property type="match status" value="1"/>
</dbReference>
<organism evidence="5 6">
    <name type="scientific">Flavobacterium ginsenosidimutans</name>
    <dbReference type="NCBI Taxonomy" id="687844"/>
    <lineage>
        <taxon>Bacteria</taxon>
        <taxon>Pseudomonadati</taxon>
        <taxon>Bacteroidota</taxon>
        <taxon>Flavobacteriia</taxon>
        <taxon>Flavobacteriales</taxon>
        <taxon>Flavobacteriaceae</taxon>
        <taxon>Flavobacterium</taxon>
    </lineage>
</organism>
<keyword evidence="3" id="KW-0804">Transcription</keyword>
<keyword evidence="1" id="KW-0805">Transcription regulation</keyword>
<evidence type="ECO:0000256" key="1">
    <source>
        <dbReference type="ARBA" id="ARBA00023015"/>
    </source>
</evidence>
<dbReference type="Proteomes" id="UP001447857">
    <property type="component" value="Chromosome"/>
</dbReference>
<evidence type="ECO:0000313" key="5">
    <source>
        <dbReference type="EMBL" id="WXK48960.1"/>
    </source>
</evidence>